<evidence type="ECO:0000313" key="4">
    <source>
        <dbReference type="Proteomes" id="UP001303601"/>
    </source>
</evidence>
<gene>
    <name evidence="3" type="ORF">R9B83_01220</name>
</gene>
<protein>
    <submittedName>
        <fullName evidence="3">Uncharacterized protein</fullName>
    </submittedName>
</protein>
<feature type="region of interest" description="Disordered" evidence="1">
    <location>
        <begin position="1"/>
        <end position="28"/>
    </location>
</feature>
<dbReference type="GeneID" id="94493489"/>
<feature type="transmembrane region" description="Helical" evidence="2">
    <location>
        <begin position="44"/>
        <end position="64"/>
    </location>
</feature>
<sequence length="349" mass="40911">MSWRKKNSIDPWDKQIDEQISDEQSQRHSDIAKKITRGKKIRRIVFYSLGAIIPLVAITFVLTYKKIKEPLKFWDSNLKWILSNEAKYDSVANPKGALSWNDAILDGKPEDIMVELFKNPLLTNPILKPLHLKLQDSKYDAKISNLILDTYDKRSLHFDLEILTKEKKPNLEFIIRNFTVNTSKELEFIKQDKINTYTNKNNVKNIFTSINSWKLNFTSSSVYDYNDLTNPCRIEMDKIVATLNKDISSTNYIDRAIKLINYQNKPTYFFNLFNDIKKPFFVPFIFKGNVEFLAEKQPKLKFEANIFSLAKDVIKINKRKYEYGIYIPHELGKTKQISLPIVFKTIAEK</sequence>
<name>A0ABZ0PB30_9BACT</name>
<keyword evidence="2" id="KW-0812">Transmembrane</keyword>
<reference evidence="3" key="1">
    <citation type="submission" date="2023-11" db="EMBL/GenBank/DDBJ databases">
        <title>Completed genome sequence of Mycoplasma equirhinis type strain M432/72.</title>
        <authorList>
            <person name="Spergser J."/>
        </authorList>
    </citation>
    <scope>NUCLEOTIDE SEQUENCE [LARGE SCALE GENOMIC DNA]</scope>
    <source>
        <strain evidence="3">M432/72</strain>
    </source>
</reference>
<feature type="compositionally biased region" description="Basic and acidic residues" evidence="1">
    <location>
        <begin position="7"/>
        <end position="17"/>
    </location>
</feature>
<evidence type="ECO:0000256" key="2">
    <source>
        <dbReference type="SAM" id="Phobius"/>
    </source>
</evidence>
<dbReference type="EMBL" id="CP137845">
    <property type="protein sequence ID" value="WPB54174.1"/>
    <property type="molecule type" value="Genomic_DNA"/>
</dbReference>
<dbReference type="RefSeq" id="WP_140031691.1">
    <property type="nucleotide sequence ID" value="NZ_CP137845.1"/>
</dbReference>
<evidence type="ECO:0000256" key="1">
    <source>
        <dbReference type="SAM" id="MobiDB-lite"/>
    </source>
</evidence>
<keyword evidence="2" id="KW-1133">Transmembrane helix</keyword>
<accession>A0ABZ0PB30</accession>
<keyword evidence="2" id="KW-0472">Membrane</keyword>
<dbReference type="Proteomes" id="UP001303601">
    <property type="component" value="Chromosome"/>
</dbReference>
<evidence type="ECO:0000313" key="3">
    <source>
        <dbReference type="EMBL" id="WPB54174.1"/>
    </source>
</evidence>
<keyword evidence="4" id="KW-1185">Reference proteome</keyword>
<proteinExistence type="predicted"/>
<organism evidence="3 4">
    <name type="scientific">Metamycoplasma equirhinis</name>
    <dbReference type="NCBI Taxonomy" id="92402"/>
    <lineage>
        <taxon>Bacteria</taxon>
        <taxon>Bacillati</taxon>
        <taxon>Mycoplasmatota</taxon>
        <taxon>Mycoplasmoidales</taxon>
        <taxon>Metamycoplasmataceae</taxon>
        <taxon>Metamycoplasma</taxon>
    </lineage>
</organism>